<dbReference type="EMBL" id="HG996468">
    <property type="protein sequence ID" value="CAG1849907.1"/>
    <property type="molecule type" value="Genomic_DNA"/>
</dbReference>
<dbReference type="InParanoid" id="A0A804IB59"/>
<accession>A0A804IB59</accession>
<keyword evidence="5" id="KW-1185">Reference proteome</keyword>
<dbReference type="AlphaFoldDB" id="A0A804IB59"/>
<protein>
    <submittedName>
        <fullName evidence="3">(wild Malaysian banana) hypothetical protein</fullName>
    </submittedName>
</protein>
<dbReference type="PANTHER" id="PTHR43323:SF2">
    <property type="entry name" value="HYDROXYMETHYLGLUTARYL-COA SYNTHASE"/>
    <property type="match status" value="1"/>
</dbReference>
<reference evidence="3" key="1">
    <citation type="submission" date="2021-03" db="EMBL/GenBank/DDBJ databases">
        <authorList>
            <consortium name="Genoscope - CEA"/>
            <person name="William W."/>
        </authorList>
    </citation>
    <scope>NUCLEOTIDE SEQUENCE</scope>
    <source>
        <strain evidence="3">Doubled-haploid Pahang</strain>
    </source>
</reference>
<evidence type="ECO:0000256" key="1">
    <source>
        <dbReference type="ARBA" id="ARBA00022679"/>
    </source>
</evidence>
<name>A0A804IB59_MUSAM</name>
<dbReference type="GO" id="GO:0010142">
    <property type="term" value="P:farnesyl diphosphate biosynthetic process, mevalonate pathway"/>
    <property type="evidence" value="ECO:0007669"/>
    <property type="project" value="InterPro"/>
</dbReference>
<dbReference type="GO" id="GO:0004421">
    <property type="term" value="F:hydroxymethylglutaryl-CoA synthase activity"/>
    <property type="evidence" value="ECO:0007669"/>
    <property type="project" value="InterPro"/>
</dbReference>
<keyword evidence="1" id="KW-0808">Transferase</keyword>
<dbReference type="Gene3D" id="3.40.47.10">
    <property type="match status" value="1"/>
</dbReference>
<evidence type="ECO:0000259" key="2">
    <source>
        <dbReference type="Pfam" id="PF08540"/>
    </source>
</evidence>
<dbReference type="EnsemblPlants" id="Ma03_t12070.1">
    <property type="protein sequence ID" value="Ma03_p12070.1"/>
    <property type="gene ID" value="Ma03_g12070"/>
</dbReference>
<dbReference type="PANTHER" id="PTHR43323">
    <property type="entry name" value="3-HYDROXY-3-METHYLGLUTARYL COENZYME A SYNTHASE"/>
    <property type="match status" value="1"/>
</dbReference>
<dbReference type="InterPro" id="IPR016039">
    <property type="entry name" value="Thiolase-like"/>
</dbReference>
<dbReference type="Pfam" id="PF08540">
    <property type="entry name" value="HMG_CoA_synt_C"/>
    <property type="match status" value="1"/>
</dbReference>
<dbReference type="Proteomes" id="UP000012960">
    <property type="component" value="Unplaced"/>
</dbReference>
<dbReference type="InterPro" id="IPR013746">
    <property type="entry name" value="HMG_CoA_synt_C_dom"/>
</dbReference>
<dbReference type="Gramene" id="Ma03_t12070.1">
    <property type="protein sequence ID" value="Ma03_p12070.1"/>
    <property type="gene ID" value="Ma03_g12070"/>
</dbReference>
<feature type="domain" description="Hydroxymethylglutaryl-coenzyme A synthase C-terminal" evidence="2">
    <location>
        <begin position="10"/>
        <end position="37"/>
    </location>
</feature>
<gene>
    <name evidence="3" type="ORF">GSMUA_214930.1</name>
</gene>
<organism evidence="4 5">
    <name type="scientific">Musa acuminata subsp. malaccensis</name>
    <name type="common">Wild banana</name>
    <name type="synonym">Musa malaccensis</name>
    <dbReference type="NCBI Taxonomy" id="214687"/>
    <lineage>
        <taxon>Eukaryota</taxon>
        <taxon>Viridiplantae</taxon>
        <taxon>Streptophyta</taxon>
        <taxon>Embryophyta</taxon>
        <taxon>Tracheophyta</taxon>
        <taxon>Spermatophyta</taxon>
        <taxon>Magnoliopsida</taxon>
        <taxon>Liliopsida</taxon>
        <taxon>Zingiberales</taxon>
        <taxon>Musaceae</taxon>
        <taxon>Musa</taxon>
    </lineage>
</organism>
<evidence type="ECO:0000313" key="3">
    <source>
        <dbReference type="EMBL" id="CAG1849907.1"/>
    </source>
</evidence>
<dbReference type="GO" id="GO:0006084">
    <property type="term" value="P:acetyl-CoA metabolic process"/>
    <property type="evidence" value="ECO:0007669"/>
    <property type="project" value="InterPro"/>
</dbReference>
<reference evidence="4" key="2">
    <citation type="submission" date="2021-05" db="UniProtKB">
        <authorList>
            <consortium name="EnsemblPlants"/>
        </authorList>
    </citation>
    <scope>IDENTIFICATION</scope>
    <source>
        <strain evidence="4">subsp. malaccensis</strain>
    </source>
</reference>
<evidence type="ECO:0000313" key="5">
    <source>
        <dbReference type="Proteomes" id="UP000012960"/>
    </source>
</evidence>
<sequence length="52" mass="5837">MLIGPNSPISLESLYGGTHMAHVCDFCKPNLASEYLVLLMGKYHKHAISWDF</sequence>
<evidence type="ECO:0000313" key="4">
    <source>
        <dbReference type="EnsemblPlants" id="Ma03_p12070.1"/>
    </source>
</evidence>
<proteinExistence type="predicted"/>